<dbReference type="AlphaFoldDB" id="A0A7J7CU00"/>
<evidence type="ECO:0000313" key="5">
    <source>
        <dbReference type="Proteomes" id="UP000593562"/>
    </source>
</evidence>
<dbReference type="InParanoid" id="A0A7J7CU00"/>
<gene>
    <name evidence="4" type="ORF">HS088_TW13G00491</name>
</gene>
<accession>A0A7J7CU00</accession>
<keyword evidence="2 3" id="KW-0472">Membrane</keyword>
<proteinExistence type="predicted"/>
<keyword evidence="3" id="KW-1133">Transmembrane helix</keyword>
<evidence type="ECO:0000256" key="2">
    <source>
        <dbReference type="ARBA" id="ARBA00023136"/>
    </source>
</evidence>
<evidence type="ECO:0000256" key="1">
    <source>
        <dbReference type="ARBA" id="ARBA00004370"/>
    </source>
</evidence>
<comment type="subcellular location">
    <subcellularLocation>
        <location evidence="1">Membrane</location>
    </subcellularLocation>
</comment>
<dbReference type="EMBL" id="JAAARO010000013">
    <property type="protein sequence ID" value="KAF5737605.1"/>
    <property type="molecule type" value="Genomic_DNA"/>
</dbReference>
<reference evidence="4 5" key="1">
    <citation type="journal article" date="2020" name="Nat. Commun.">
        <title>Genome of Tripterygium wilfordii and identification of cytochrome P450 involved in triptolide biosynthesis.</title>
        <authorList>
            <person name="Tu L."/>
            <person name="Su P."/>
            <person name="Zhang Z."/>
            <person name="Gao L."/>
            <person name="Wang J."/>
            <person name="Hu T."/>
            <person name="Zhou J."/>
            <person name="Zhang Y."/>
            <person name="Zhao Y."/>
            <person name="Liu Y."/>
            <person name="Song Y."/>
            <person name="Tong Y."/>
            <person name="Lu Y."/>
            <person name="Yang J."/>
            <person name="Xu C."/>
            <person name="Jia M."/>
            <person name="Peters R.J."/>
            <person name="Huang L."/>
            <person name="Gao W."/>
        </authorList>
    </citation>
    <scope>NUCLEOTIDE SEQUENCE [LARGE SCALE GENOMIC DNA]</scope>
    <source>
        <strain evidence="5">cv. XIE 37</strain>
        <tissue evidence="4">Leaf</tissue>
    </source>
</reference>
<protein>
    <recommendedName>
        <fullName evidence="6">Late embryogenesis abundant protein LEA-2 subgroup domain-containing protein</fullName>
    </recommendedName>
</protein>
<evidence type="ECO:0008006" key="6">
    <source>
        <dbReference type="Google" id="ProtNLM"/>
    </source>
</evidence>
<dbReference type="PANTHER" id="PTHR31234:SF2">
    <property type="entry name" value="OS05G0199100 PROTEIN"/>
    <property type="match status" value="1"/>
</dbReference>
<sequence>MDPYDDEEMVAVGYPYYHVHQLNQPPPSPSHASSNQPRSTLIKCTKGLLCFLIPVFTILIFFLGVKLFFISQLSDPKVRVDSISVNLSSGEMSSNWDITFFLRNPNRFSSISYKMTVVSVLDQGKRRVGLTVADSYHLDAGKNGSMKARASVLSLKKMKAANERSVEAAHAFSLKVEAMVLIKIKYLDEQWYLMEASCKDLMIRSMTHSSKKLMVMNGSNWCTVNFK</sequence>
<dbReference type="Proteomes" id="UP000593562">
    <property type="component" value="Unassembled WGS sequence"/>
</dbReference>
<comment type="caution">
    <text evidence="4">The sequence shown here is derived from an EMBL/GenBank/DDBJ whole genome shotgun (WGS) entry which is preliminary data.</text>
</comment>
<keyword evidence="5" id="KW-1185">Reference proteome</keyword>
<dbReference type="GO" id="GO:0098542">
    <property type="term" value="P:defense response to other organism"/>
    <property type="evidence" value="ECO:0007669"/>
    <property type="project" value="InterPro"/>
</dbReference>
<evidence type="ECO:0000256" key="3">
    <source>
        <dbReference type="SAM" id="Phobius"/>
    </source>
</evidence>
<feature type="transmembrane region" description="Helical" evidence="3">
    <location>
        <begin position="48"/>
        <end position="69"/>
    </location>
</feature>
<organism evidence="4 5">
    <name type="scientific">Tripterygium wilfordii</name>
    <name type="common">Thunder God vine</name>
    <dbReference type="NCBI Taxonomy" id="458696"/>
    <lineage>
        <taxon>Eukaryota</taxon>
        <taxon>Viridiplantae</taxon>
        <taxon>Streptophyta</taxon>
        <taxon>Embryophyta</taxon>
        <taxon>Tracheophyta</taxon>
        <taxon>Spermatophyta</taxon>
        <taxon>Magnoliopsida</taxon>
        <taxon>eudicotyledons</taxon>
        <taxon>Gunneridae</taxon>
        <taxon>Pentapetalae</taxon>
        <taxon>rosids</taxon>
        <taxon>fabids</taxon>
        <taxon>Celastrales</taxon>
        <taxon>Celastraceae</taxon>
        <taxon>Tripterygium</taxon>
    </lineage>
</organism>
<dbReference type="InterPro" id="IPR044839">
    <property type="entry name" value="NDR1-like"/>
</dbReference>
<evidence type="ECO:0000313" key="4">
    <source>
        <dbReference type="EMBL" id="KAF5737605.1"/>
    </source>
</evidence>
<dbReference type="PANTHER" id="PTHR31234">
    <property type="entry name" value="LATE EMBRYOGENESIS ABUNDANT (LEA) HYDROXYPROLINE-RICH GLYCOPROTEIN FAMILY"/>
    <property type="match status" value="1"/>
</dbReference>
<dbReference type="GO" id="GO:0005886">
    <property type="term" value="C:plasma membrane"/>
    <property type="evidence" value="ECO:0007669"/>
    <property type="project" value="TreeGrafter"/>
</dbReference>
<name>A0A7J7CU00_TRIWF</name>
<keyword evidence="3" id="KW-0812">Transmembrane</keyword>